<feature type="domain" description="NYN" evidence="1">
    <location>
        <begin position="10"/>
        <end position="110"/>
    </location>
</feature>
<comment type="caution">
    <text evidence="2">The sequence shown here is derived from an EMBL/GenBank/DDBJ whole genome shotgun (WGS) entry which is preliminary data.</text>
</comment>
<dbReference type="GO" id="GO:0010468">
    <property type="term" value="P:regulation of gene expression"/>
    <property type="evidence" value="ECO:0007669"/>
    <property type="project" value="InterPro"/>
</dbReference>
<reference evidence="2" key="1">
    <citation type="submission" date="2019-07" db="EMBL/GenBank/DDBJ databases">
        <authorList>
            <person name="Dittberner H."/>
        </authorList>
    </citation>
    <scope>NUCLEOTIDE SEQUENCE [LARGE SCALE GENOMIC DNA]</scope>
</reference>
<dbReference type="GO" id="GO:0005777">
    <property type="term" value="C:peroxisome"/>
    <property type="evidence" value="ECO:0007669"/>
    <property type="project" value="InterPro"/>
</dbReference>
<keyword evidence="3" id="KW-1185">Reference proteome</keyword>
<dbReference type="Pfam" id="PF01936">
    <property type="entry name" value="NYN"/>
    <property type="match status" value="1"/>
</dbReference>
<dbReference type="InterPro" id="IPR021139">
    <property type="entry name" value="NYN"/>
</dbReference>
<gene>
    <name evidence="2" type="ORF">ANE_LOCUS16909</name>
</gene>
<organism evidence="2 3">
    <name type="scientific">Arabis nemorensis</name>
    <dbReference type="NCBI Taxonomy" id="586526"/>
    <lineage>
        <taxon>Eukaryota</taxon>
        <taxon>Viridiplantae</taxon>
        <taxon>Streptophyta</taxon>
        <taxon>Embryophyta</taxon>
        <taxon>Tracheophyta</taxon>
        <taxon>Spermatophyta</taxon>
        <taxon>Magnoliopsida</taxon>
        <taxon>eudicotyledons</taxon>
        <taxon>Gunneridae</taxon>
        <taxon>Pentapetalae</taxon>
        <taxon>rosids</taxon>
        <taxon>malvids</taxon>
        <taxon>Brassicales</taxon>
        <taxon>Brassicaceae</taxon>
        <taxon>Arabideae</taxon>
        <taxon>Arabis</taxon>
    </lineage>
</organism>
<dbReference type="PANTHER" id="PTHR14379:SF3">
    <property type="entry name" value="MEIOSIS REGULATOR AND MRNA STABILITY FACTOR 1"/>
    <property type="match status" value="1"/>
</dbReference>
<protein>
    <recommendedName>
        <fullName evidence="1">NYN domain-containing protein</fullName>
    </recommendedName>
</protein>
<dbReference type="GO" id="GO:0004540">
    <property type="term" value="F:RNA nuclease activity"/>
    <property type="evidence" value="ECO:0007669"/>
    <property type="project" value="InterPro"/>
</dbReference>
<dbReference type="EMBL" id="CABITT030000005">
    <property type="protein sequence ID" value="VVB06465.1"/>
    <property type="molecule type" value="Genomic_DNA"/>
</dbReference>
<sequence length="179" mass="20112">MTSENAEPIKTGVLWDVEDCPILNGLDPKSIYENIKSALENQGYHGEVSITAYREKKPIRNDFELAGINLKIEGDKHGRFFAMFHDMLDLMFETGTNLLIISRDKTDYTCYLDGSKANLLFAEPADPPENCCKCGIVLDKKPIIKPVKKGVIISDEWVWTSLAFGGDPITKTEKPREQS</sequence>
<dbReference type="AlphaFoldDB" id="A0A565BYI3"/>
<dbReference type="InterPro" id="IPR024768">
    <property type="entry name" value="Marf1"/>
</dbReference>
<dbReference type="Proteomes" id="UP000489600">
    <property type="component" value="Unassembled WGS sequence"/>
</dbReference>
<evidence type="ECO:0000313" key="3">
    <source>
        <dbReference type="Proteomes" id="UP000489600"/>
    </source>
</evidence>
<accession>A0A565BYI3</accession>
<evidence type="ECO:0000259" key="1">
    <source>
        <dbReference type="Pfam" id="PF01936"/>
    </source>
</evidence>
<dbReference type="CDD" id="cd10910">
    <property type="entry name" value="PIN_limkain_b1_N_like"/>
    <property type="match status" value="1"/>
</dbReference>
<name>A0A565BYI3_9BRAS</name>
<evidence type="ECO:0000313" key="2">
    <source>
        <dbReference type="EMBL" id="VVB06465.1"/>
    </source>
</evidence>
<dbReference type="OrthoDB" id="1110268at2759"/>
<proteinExistence type="predicted"/>
<dbReference type="PANTHER" id="PTHR14379">
    <property type="entry name" value="LIMKAIN B LKAP"/>
    <property type="match status" value="1"/>
</dbReference>